<feature type="domain" description="Glucosamine inositolphosphorylceramide transferase 1 N-terminal" evidence="3">
    <location>
        <begin position="293"/>
        <end position="503"/>
    </location>
</feature>
<gene>
    <name evidence="4" type="ORF">SAMN04488009_1038</name>
</gene>
<proteinExistence type="predicted"/>
<keyword evidence="5" id="KW-1185">Reference proteome</keyword>
<accession>A0ABY1SF05</accession>
<comment type="caution">
    <text evidence="4">The sequence shown here is derived from an EMBL/GenBank/DDBJ whole genome shotgun (WGS) entry which is preliminary data.</text>
</comment>
<dbReference type="Pfam" id="PF24793">
    <property type="entry name" value="GINT1_N"/>
    <property type="match status" value="1"/>
</dbReference>
<dbReference type="InterPro" id="IPR023296">
    <property type="entry name" value="Glyco_hydro_beta-prop_sf"/>
</dbReference>
<reference evidence="4 5" key="1">
    <citation type="submission" date="2017-06" db="EMBL/GenBank/DDBJ databases">
        <authorList>
            <person name="Varghese N."/>
            <person name="Submissions S."/>
        </authorList>
    </citation>
    <scope>NUCLEOTIDE SEQUENCE [LARGE SCALE GENOMIC DNA]</scope>
    <source>
        <strain evidence="4 5">DSM 19840</strain>
    </source>
</reference>
<dbReference type="PANTHER" id="PTHR43772">
    <property type="entry name" value="ENDO-1,4-BETA-XYLANASE"/>
    <property type="match status" value="1"/>
</dbReference>
<dbReference type="Proteomes" id="UP000198337">
    <property type="component" value="Unassembled WGS sequence"/>
</dbReference>
<dbReference type="EMBL" id="FZNV01000001">
    <property type="protein sequence ID" value="SNR30165.1"/>
    <property type="molecule type" value="Genomic_DNA"/>
</dbReference>
<organism evidence="4 5">
    <name type="scientific">Maribacter sedimenticola</name>
    <dbReference type="NCBI Taxonomy" id="228956"/>
    <lineage>
        <taxon>Bacteria</taxon>
        <taxon>Pseudomonadati</taxon>
        <taxon>Bacteroidota</taxon>
        <taxon>Flavobacteriia</taxon>
        <taxon>Flavobacteriales</taxon>
        <taxon>Flavobacteriaceae</taxon>
        <taxon>Maribacter</taxon>
    </lineage>
</organism>
<name>A0ABY1SF05_9FLAO</name>
<dbReference type="InterPro" id="IPR056442">
    <property type="entry name" value="GINT1_N"/>
</dbReference>
<evidence type="ECO:0000256" key="1">
    <source>
        <dbReference type="ARBA" id="ARBA00022651"/>
    </source>
</evidence>
<keyword evidence="2" id="KW-0119">Carbohydrate metabolism</keyword>
<protein>
    <recommendedName>
        <fullName evidence="3">Glucosamine inositolphosphorylceramide transferase 1 N-terminal domain-containing protein</fullName>
    </recommendedName>
</protein>
<dbReference type="PANTHER" id="PTHR43772:SF2">
    <property type="entry name" value="PUTATIVE (AFU_ORTHOLOGUE AFUA_2G04480)-RELATED"/>
    <property type="match status" value="1"/>
</dbReference>
<dbReference type="InterPro" id="IPR052176">
    <property type="entry name" value="Glycosyl_Hydrlase_43_Enz"/>
</dbReference>
<evidence type="ECO:0000313" key="4">
    <source>
        <dbReference type="EMBL" id="SNR30165.1"/>
    </source>
</evidence>
<sequence>MKIAILVNSLNQLSNWQYRVIEGICNDPDMQPEILLANGPFFNWRLGHTGSVNAHAQKIGGVSGLLLRTQYAIENRLLFNPPQANYTSNSFPFLNDLKVGVLGSDEPGPMDLLLNLDSVPVSDALLKNSTYGLWELLFKESSLEDDGPVGFWEVVKKKPVVTATLVNFKANLQAYAIVDQAHFNRHWSMTETATIVSEGSVSLLFKCLDRLKNNTLQLTEFSMPVKTNTSYPTLFSTLKYMGKFYGGFVNKLYEKSMAKLVSRRYECWTVFTGNEGFFQDITSSAMALPMPDNEFWADPFLFHHKGTDYLFFENYSYSTKKGKISCGVLKDNQLTQIVDILDTGYHLSFPFIFEQDGEIFLMPEGSENKTLEIYKAVDFPLQWEPYTTAFEGEAVGDAFFHTDQDQQQWLFLNKQAARTSPMNSELFIYKVDGVKLNTLIPHQQNPVLIDASVARNGGAIFMHEGEYYRPSQRNTDGVYGRALNINKIEKLTLEEYKETTVQVIEPDFEHNLMGLHHLHECNGKFVFDAAYRYK</sequence>
<keyword evidence="1" id="KW-0624">Polysaccharide degradation</keyword>
<dbReference type="SUPFAM" id="SSF75005">
    <property type="entry name" value="Arabinanase/levansucrase/invertase"/>
    <property type="match status" value="1"/>
</dbReference>
<dbReference type="RefSeq" id="WP_089259518.1">
    <property type="nucleotide sequence ID" value="NZ_FZNV01000001.1"/>
</dbReference>
<evidence type="ECO:0000256" key="2">
    <source>
        <dbReference type="ARBA" id="ARBA00023277"/>
    </source>
</evidence>
<evidence type="ECO:0000259" key="3">
    <source>
        <dbReference type="Pfam" id="PF24793"/>
    </source>
</evidence>
<keyword evidence="1" id="KW-0858">Xylan degradation</keyword>
<evidence type="ECO:0000313" key="5">
    <source>
        <dbReference type="Proteomes" id="UP000198337"/>
    </source>
</evidence>